<dbReference type="CDD" id="cd00637">
    <property type="entry name" value="7tm_classA_rhodopsin-like"/>
    <property type="match status" value="1"/>
</dbReference>
<feature type="transmembrane region" description="Helical" evidence="1">
    <location>
        <begin position="51"/>
        <end position="70"/>
    </location>
</feature>
<sequence length="163" mass="19224">MKAEQNLKIQAKKRTANTFIYYICTVLCYFPAAVGALIWVTCKEHWNIRWYFADTILFMNSAINPFLYFWRNREVWEAVLKVVRKRLCKIDEENLDNASSPLVCASCICCIYQIVRHHQHQIHAQQQAVKSMKAEQNLKIQAKKRTANTFIYYICTVLCYFPA</sequence>
<dbReference type="SUPFAM" id="SSF81321">
    <property type="entry name" value="Family A G protein-coupled receptor-like"/>
    <property type="match status" value="1"/>
</dbReference>
<organism evidence="2 3">
    <name type="scientific">Porites lobata</name>
    <dbReference type="NCBI Taxonomy" id="104759"/>
    <lineage>
        <taxon>Eukaryota</taxon>
        <taxon>Metazoa</taxon>
        <taxon>Cnidaria</taxon>
        <taxon>Anthozoa</taxon>
        <taxon>Hexacorallia</taxon>
        <taxon>Scleractinia</taxon>
        <taxon>Fungiina</taxon>
        <taxon>Poritidae</taxon>
        <taxon>Porites</taxon>
    </lineage>
</organism>
<keyword evidence="1" id="KW-1133">Transmembrane helix</keyword>
<keyword evidence="1" id="KW-0472">Membrane</keyword>
<evidence type="ECO:0008006" key="4">
    <source>
        <dbReference type="Google" id="ProtNLM"/>
    </source>
</evidence>
<reference evidence="2 3" key="1">
    <citation type="submission" date="2022-05" db="EMBL/GenBank/DDBJ databases">
        <authorList>
            <consortium name="Genoscope - CEA"/>
            <person name="William W."/>
        </authorList>
    </citation>
    <scope>NUCLEOTIDE SEQUENCE [LARGE SCALE GENOMIC DNA]</scope>
</reference>
<feature type="transmembrane region" description="Helical" evidence="1">
    <location>
        <begin position="20"/>
        <end position="39"/>
    </location>
</feature>
<feature type="non-terminal residue" evidence="2">
    <location>
        <position position="163"/>
    </location>
</feature>
<evidence type="ECO:0000256" key="1">
    <source>
        <dbReference type="SAM" id="Phobius"/>
    </source>
</evidence>
<accession>A0ABN8NDS4</accession>
<keyword evidence="1" id="KW-0812">Transmembrane</keyword>
<evidence type="ECO:0000313" key="3">
    <source>
        <dbReference type="Proteomes" id="UP001159405"/>
    </source>
</evidence>
<name>A0ABN8NDS4_9CNID</name>
<dbReference type="Proteomes" id="UP001159405">
    <property type="component" value="Unassembled WGS sequence"/>
</dbReference>
<evidence type="ECO:0000313" key="2">
    <source>
        <dbReference type="EMBL" id="CAH3104019.1"/>
    </source>
</evidence>
<gene>
    <name evidence="2" type="ORF">PLOB_00011123</name>
</gene>
<protein>
    <recommendedName>
        <fullName evidence="4">G-protein coupled receptors family 1 profile domain-containing protein</fullName>
    </recommendedName>
</protein>
<keyword evidence="3" id="KW-1185">Reference proteome</keyword>
<dbReference type="EMBL" id="CALNXK010000016">
    <property type="protein sequence ID" value="CAH3104019.1"/>
    <property type="molecule type" value="Genomic_DNA"/>
</dbReference>
<comment type="caution">
    <text evidence="2">The sequence shown here is derived from an EMBL/GenBank/DDBJ whole genome shotgun (WGS) entry which is preliminary data.</text>
</comment>
<proteinExistence type="predicted"/>
<dbReference type="Gene3D" id="1.20.1070.10">
    <property type="entry name" value="Rhodopsin 7-helix transmembrane proteins"/>
    <property type="match status" value="1"/>
</dbReference>